<feature type="domain" description="GRF-type" evidence="6">
    <location>
        <begin position="55"/>
        <end position="99"/>
    </location>
</feature>
<evidence type="ECO:0000259" key="6">
    <source>
        <dbReference type="PROSITE" id="PS51999"/>
    </source>
</evidence>
<feature type="compositionally biased region" description="Basic and acidic residues" evidence="5">
    <location>
        <begin position="241"/>
        <end position="253"/>
    </location>
</feature>
<accession>A0A1L7WCD8</accession>
<protein>
    <recommendedName>
        <fullName evidence="6">GRF-type domain-containing protein</fullName>
    </recommendedName>
</protein>
<feature type="compositionally biased region" description="Basic and acidic residues" evidence="5">
    <location>
        <begin position="219"/>
        <end position="229"/>
    </location>
</feature>
<dbReference type="STRING" id="576137.A0A1L7WCD8"/>
<reference evidence="7 8" key="1">
    <citation type="submission" date="2016-03" db="EMBL/GenBank/DDBJ databases">
        <authorList>
            <person name="Ploux O."/>
        </authorList>
    </citation>
    <scope>NUCLEOTIDE SEQUENCE [LARGE SCALE GENOMIC DNA]</scope>
    <source>
        <strain evidence="7 8">UAMH 11012</strain>
    </source>
</reference>
<dbReference type="PROSITE" id="PS51999">
    <property type="entry name" value="ZF_GRF"/>
    <property type="match status" value="1"/>
</dbReference>
<keyword evidence="8" id="KW-1185">Reference proteome</keyword>
<dbReference type="OrthoDB" id="3553367at2759"/>
<dbReference type="Proteomes" id="UP000184330">
    <property type="component" value="Unassembled WGS sequence"/>
</dbReference>
<keyword evidence="3" id="KW-0862">Zinc</keyword>
<feature type="region of interest" description="Disordered" evidence="5">
    <location>
        <begin position="108"/>
        <end position="265"/>
    </location>
</feature>
<keyword evidence="2 4" id="KW-0863">Zinc-finger</keyword>
<dbReference type="GO" id="GO:0008270">
    <property type="term" value="F:zinc ion binding"/>
    <property type="evidence" value="ECO:0007669"/>
    <property type="project" value="UniProtKB-KW"/>
</dbReference>
<gene>
    <name evidence="7" type="ORF">PAC_00308</name>
</gene>
<proteinExistence type="predicted"/>
<evidence type="ECO:0000313" key="8">
    <source>
        <dbReference type="Proteomes" id="UP000184330"/>
    </source>
</evidence>
<evidence type="ECO:0000256" key="3">
    <source>
        <dbReference type="ARBA" id="ARBA00022833"/>
    </source>
</evidence>
<organism evidence="7 8">
    <name type="scientific">Phialocephala subalpina</name>
    <dbReference type="NCBI Taxonomy" id="576137"/>
    <lineage>
        <taxon>Eukaryota</taxon>
        <taxon>Fungi</taxon>
        <taxon>Dikarya</taxon>
        <taxon>Ascomycota</taxon>
        <taxon>Pezizomycotina</taxon>
        <taxon>Leotiomycetes</taxon>
        <taxon>Helotiales</taxon>
        <taxon>Mollisiaceae</taxon>
        <taxon>Phialocephala</taxon>
        <taxon>Phialocephala fortinii species complex</taxon>
    </lineage>
</organism>
<feature type="compositionally biased region" description="Basic and acidic residues" evidence="5">
    <location>
        <begin position="116"/>
        <end position="130"/>
    </location>
</feature>
<sequence length="370" mass="40643">MANNGHAQLLATIENDSGDENGIENVPKENIPTVADTWPPLKGFQGRVQDGKFYCDCNNRAVCKRSKQENENKNRPFWCCDKGRYDPDNCGFYIWDHEATVAKAWLEQYGPPPRPETPEPRGKGKEKEIDLGNPWTKSVPKSKRKLLALSRENSDENENGGPGPSSQRKDSGTSSGAEGEWVEIGDPNSPSRKAAKRKRSDTPGKVLENRLMNAANAEDTPRQVSEEQLKGAAQAFPTPDTGKDKGKQPEVEAGRSGSRTSKEATLASSKLNDFIDLTEDEEPSSALTKAVLTLLRSELELQGVKLSDSTALQVGYLIDEEVATHDAKVRNYKSMISKMGKKIYELENKNDDLGGMLLALTGESQDGADF</sequence>
<evidence type="ECO:0000313" key="7">
    <source>
        <dbReference type="EMBL" id="CZR50436.1"/>
    </source>
</evidence>
<dbReference type="AlphaFoldDB" id="A0A1L7WCD8"/>
<dbReference type="EMBL" id="FJOG01000001">
    <property type="protein sequence ID" value="CZR50436.1"/>
    <property type="molecule type" value="Genomic_DNA"/>
</dbReference>
<name>A0A1L7WCD8_9HELO</name>
<evidence type="ECO:0000256" key="5">
    <source>
        <dbReference type="SAM" id="MobiDB-lite"/>
    </source>
</evidence>
<evidence type="ECO:0000256" key="4">
    <source>
        <dbReference type="PROSITE-ProRule" id="PRU01343"/>
    </source>
</evidence>
<keyword evidence="1" id="KW-0479">Metal-binding</keyword>
<evidence type="ECO:0000256" key="2">
    <source>
        <dbReference type="ARBA" id="ARBA00022771"/>
    </source>
</evidence>
<dbReference type="InterPro" id="IPR010666">
    <property type="entry name" value="Znf_GRF"/>
</dbReference>
<evidence type="ECO:0000256" key="1">
    <source>
        <dbReference type="ARBA" id="ARBA00022723"/>
    </source>
</evidence>